<proteinExistence type="predicted"/>
<dbReference type="PROSITE" id="PS50850">
    <property type="entry name" value="MFS"/>
    <property type="match status" value="1"/>
</dbReference>
<feature type="transmembrane region" description="Helical" evidence="6">
    <location>
        <begin position="90"/>
        <end position="109"/>
    </location>
</feature>
<keyword evidence="4 6" id="KW-1133">Transmembrane helix</keyword>
<evidence type="ECO:0000259" key="7">
    <source>
        <dbReference type="PROSITE" id="PS50850"/>
    </source>
</evidence>
<dbReference type="InterPro" id="IPR020846">
    <property type="entry name" value="MFS_dom"/>
</dbReference>
<reference evidence="8" key="2">
    <citation type="journal article" date="2014" name="ISME J.">
        <title>Microbial stratification in low pH oxic and suboxic macroscopic growths along an acid mine drainage.</title>
        <authorList>
            <person name="Mendez-Garcia C."/>
            <person name="Mesa V."/>
            <person name="Sprenger R.R."/>
            <person name="Richter M."/>
            <person name="Diez M.S."/>
            <person name="Solano J."/>
            <person name="Bargiela R."/>
            <person name="Golyshina O.V."/>
            <person name="Manteca A."/>
            <person name="Ramos J.L."/>
            <person name="Gallego J.R."/>
            <person name="Llorente I."/>
            <person name="Martins Dos Santos V.A."/>
            <person name="Jensen O.N."/>
            <person name="Pelaez A.I."/>
            <person name="Sanchez J."/>
            <person name="Ferrer M."/>
        </authorList>
    </citation>
    <scope>NUCLEOTIDE SEQUENCE</scope>
</reference>
<sequence>MEKEQDLISSIDKAKTSRFHYRTWIISGLGFFTDAYDLFIIGVVTSIIVLSGWNKLSTLETSLLDSTALLSAVLGALVFGRLLDKLGRKAIYGLELVLLVIGALGSAFLTPTNGVYVLIAWRFLLGIGIGGDYATSSTIMAEYSNTRDRGKLVGMVFSMQSLGLLAGPLISLGLIYSGLGLGIDWKLLLAFGAIPAVMVIYSRRRMPETPRYSLRVKGDAATDGKKLEKITGIETDTPSGASVS</sequence>
<evidence type="ECO:0000256" key="1">
    <source>
        <dbReference type="ARBA" id="ARBA00004141"/>
    </source>
</evidence>
<comment type="subcellular location">
    <subcellularLocation>
        <location evidence="1">Membrane</location>
        <topology evidence="1">Multi-pass membrane protein</topology>
    </subcellularLocation>
</comment>
<comment type="caution">
    <text evidence="8">The sequence shown here is derived from an EMBL/GenBank/DDBJ whole genome shotgun (WGS) entry which is preliminary data.</text>
</comment>
<dbReference type="InterPro" id="IPR036259">
    <property type="entry name" value="MFS_trans_sf"/>
</dbReference>
<evidence type="ECO:0000313" key="8">
    <source>
        <dbReference type="EMBL" id="EQD75338.1"/>
    </source>
</evidence>
<dbReference type="GO" id="GO:0016020">
    <property type="term" value="C:membrane"/>
    <property type="evidence" value="ECO:0007669"/>
    <property type="project" value="UniProtKB-SubCell"/>
</dbReference>
<dbReference type="InterPro" id="IPR005829">
    <property type="entry name" value="Sugar_transporter_CS"/>
</dbReference>
<reference evidence="8" key="1">
    <citation type="submission" date="2013-08" db="EMBL/GenBank/DDBJ databases">
        <authorList>
            <person name="Mendez C."/>
            <person name="Richter M."/>
            <person name="Ferrer M."/>
            <person name="Sanchez J."/>
        </authorList>
    </citation>
    <scope>NUCLEOTIDE SEQUENCE</scope>
</reference>
<keyword evidence="2" id="KW-0813">Transport</keyword>
<gene>
    <name evidence="8" type="ORF">B1B_02174</name>
</gene>
<dbReference type="EMBL" id="AUZY01001282">
    <property type="protein sequence ID" value="EQD75338.1"/>
    <property type="molecule type" value="Genomic_DNA"/>
</dbReference>
<feature type="domain" description="Major facilitator superfamily (MFS) profile" evidence="7">
    <location>
        <begin position="23"/>
        <end position="244"/>
    </location>
</feature>
<dbReference type="PROSITE" id="PS00217">
    <property type="entry name" value="SUGAR_TRANSPORT_2"/>
    <property type="match status" value="1"/>
</dbReference>
<dbReference type="Gene3D" id="1.20.1250.20">
    <property type="entry name" value="MFS general substrate transporter like domains"/>
    <property type="match status" value="1"/>
</dbReference>
<accession>T1C379</accession>
<dbReference type="PANTHER" id="PTHR23511">
    <property type="entry name" value="SYNAPTIC VESICLE GLYCOPROTEIN 2"/>
    <property type="match status" value="1"/>
</dbReference>
<name>T1C379_9ZZZZ</name>
<evidence type="ECO:0000256" key="5">
    <source>
        <dbReference type="ARBA" id="ARBA00023136"/>
    </source>
</evidence>
<feature type="transmembrane region" description="Helical" evidence="6">
    <location>
        <begin position="62"/>
        <end position="83"/>
    </location>
</feature>
<keyword evidence="3 6" id="KW-0812">Transmembrane</keyword>
<evidence type="ECO:0000256" key="2">
    <source>
        <dbReference type="ARBA" id="ARBA00022448"/>
    </source>
</evidence>
<evidence type="ECO:0000256" key="6">
    <source>
        <dbReference type="SAM" id="Phobius"/>
    </source>
</evidence>
<dbReference type="AlphaFoldDB" id="T1C379"/>
<organism evidence="8">
    <name type="scientific">mine drainage metagenome</name>
    <dbReference type="NCBI Taxonomy" id="410659"/>
    <lineage>
        <taxon>unclassified sequences</taxon>
        <taxon>metagenomes</taxon>
        <taxon>ecological metagenomes</taxon>
    </lineage>
</organism>
<evidence type="ECO:0000256" key="4">
    <source>
        <dbReference type="ARBA" id="ARBA00022989"/>
    </source>
</evidence>
<feature type="transmembrane region" description="Helical" evidence="6">
    <location>
        <begin position="156"/>
        <end position="179"/>
    </location>
</feature>
<feature type="transmembrane region" description="Helical" evidence="6">
    <location>
        <begin position="185"/>
        <end position="202"/>
    </location>
</feature>
<dbReference type="InterPro" id="IPR005828">
    <property type="entry name" value="MFS_sugar_transport-like"/>
</dbReference>
<protein>
    <submittedName>
        <fullName evidence="8">General substrate transporter</fullName>
    </submittedName>
</protein>
<dbReference type="PANTHER" id="PTHR23511:SF34">
    <property type="entry name" value="SYNAPTIC VESICLE GLYCOPROTEIN 2"/>
    <property type="match status" value="1"/>
</dbReference>
<feature type="transmembrane region" description="Helical" evidence="6">
    <location>
        <begin position="115"/>
        <end position="135"/>
    </location>
</feature>
<evidence type="ECO:0000256" key="3">
    <source>
        <dbReference type="ARBA" id="ARBA00022692"/>
    </source>
</evidence>
<dbReference type="Pfam" id="PF00083">
    <property type="entry name" value="Sugar_tr"/>
    <property type="match status" value="1"/>
</dbReference>
<feature type="transmembrane region" description="Helical" evidence="6">
    <location>
        <begin position="21"/>
        <end position="50"/>
    </location>
</feature>
<dbReference type="GO" id="GO:0022857">
    <property type="term" value="F:transmembrane transporter activity"/>
    <property type="evidence" value="ECO:0007669"/>
    <property type="project" value="InterPro"/>
</dbReference>
<dbReference type="SUPFAM" id="SSF103473">
    <property type="entry name" value="MFS general substrate transporter"/>
    <property type="match status" value="1"/>
</dbReference>
<keyword evidence="5 6" id="KW-0472">Membrane</keyword>